<evidence type="ECO:0008006" key="4">
    <source>
        <dbReference type="Google" id="ProtNLM"/>
    </source>
</evidence>
<name>A0A512N2Y8_9HYPH</name>
<feature type="compositionally biased region" description="Low complexity" evidence="1">
    <location>
        <begin position="111"/>
        <end position="122"/>
    </location>
</feature>
<protein>
    <recommendedName>
        <fullName evidence="4">DUF3300 domain-containing protein</fullName>
    </recommendedName>
</protein>
<feature type="compositionally biased region" description="Low complexity" evidence="1">
    <location>
        <begin position="308"/>
        <end position="317"/>
    </location>
</feature>
<dbReference type="EMBL" id="BKAJ01000008">
    <property type="protein sequence ID" value="GEP53358.1"/>
    <property type="molecule type" value="Genomic_DNA"/>
</dbReference>
<dbReference type="PANTHER" id="PTHR40269:SF1">
    <property type="entry name" value="OUTER MEMBRANE PROTEIN"/>
    <property type="match status" value="1"/>
</dbReference>
<comment type="caution">
    <text evidence="2">The sequence shown here is derived from an EMBL/GenBank/DDBJ whole genome shotgun (WGS) entry which is preliminary data.</text>
</comment>
<evidence type="ECO:0000313" key="3">
    <source>
        <dbReference type="Proteomes" id="UP000321058"/>
    </source>
</evidence>
<evidence type="ECO:0000313" key="2">
    <source>
        <dbReference type="EMBL" id="GEP53358.1"/>
    </source>
</evidence>
<feature type="region of interest" description="Disordered" evidence="1">
    <location>
        <begin position="106"/>
        <end position="126"/>
    </location>
</feature>
<gene>
    <name evidence="2" type="ORF">RSO01_05240</name>
</gene>
<dbReference type="InterPro" id="IPR021728">
    <property type="entry name" value="DUF3300"/>
</dbReference>
<feature type="compositionally biased region" description="Gly residues" evidence="1">
    <location>
        <begin position="353"/>
        <end position="378"/>
    </location>
</feature>
<organism evidence="2 3">
    <name type="scientific">Reyranella soli</name>
    <dbReference type="NCBI Taxonomy" id="1230389"/>
    <lineage>
        <taxon>Bacteria</taxon>
        <taxon>Pseudomonadati</taxon>
        <taxon>Pseudomonadota</taxon>
        <taxon>Alphaproteobacteria</taxon>
        <taxon>Hyphomicrobiales</taxon>
        <taxon>Reyranellaceae</taxon>
        <taxon>Reyranella</taxon>
    </lineage>
</organism>
<feature type="region of interest" description="Disordered" evidence="1">
    <location>
        <begin position="246"/>
        <end position="378"/>
    </location>
</feature>
<dbReference type="AlphaFoldDB" id="A0A512N2Y8"/>
<dbReference type="Proteomes" id="UP000321058">
    <property type="component" value="Unassembled WGS sequence"/>
</dbReference>
<keyword evidence="3" id="KW-1185">Reference proteome</keyword>
<reference evidence="2 3" key="1">
    <citation type="submission" date="2019-07" db="EMBL/GenBank/DDBJ databases">
        <title>Whole genome shotgun sequence of Reyranella soli NBRC 108950.</title>
        <authorList>
            <person name="Hosoyama A."/>
            <person name="Uohara A."/>
            <person name="Ohji S."/>
            <person name="Ichikawa N."/>
        </authorList>
    </citation>
    <scope>NUCLEOTIDE SEQUENCE [LARGE SCALE GENOMIC DNA]</scope>
    <source>
        <strain evidence="2 3">NBRC 108950</strain>
    </source>
</reference>
<accession>A0A512N2Y8</accession>
<evidence type="ECO:0000256" key="1">
    <source>
        <dbReference type="SAM" id="MobiDB-lite"/>
    </source>
</evidence>
<sequence>MLAPIALYPDAVLGQVLMAASYPLEIVEAARWLQANPGLKGDVAVNAVKDKSWDVSVKSLVAFPPALMQLNDHLDWTQNLGDAMIGQQQDVADSIQRLRAKAADAGNLQSGQQQTVTTQGTGNDRTIVIEPTNPDVVYVPSYNPSWAYGSWPYPANPPVYYPPAPAYGYGTLLATGLMWGVGLAAAGAMYSNWNWARGAGYVNINSNRAVNIDNRFDRNRYNNSGRWQHDAGHRRGVAYRDGATRQQFGQQRPGAEQRQQFRGQAANRPNVGQGGQRPNIGQGGQRPNVGQGGQRPNVGQGGQRPNVGQGQRQQLQNRGGGGRPSGLSGVNRGQQVNREAARGRAQQSRAGAHRGGGGARGGGGGARAGGGARGGGRR</sequence>
<dbReference type="PANTHER" id="PTHR40269">
    <property type="entry name" value="OUTER MEMBRANE PROTEIN-RELATED"/>
    <property type="match status" value="1"/>
</dbReference>
<proteinExistence type="predicted"/>
<dbReference type="Pfam" id="PF11737">
    <property type="entry name" value="DUF3300"/>
    <property type="match status" value="1"/>
</dbReference>